<dbReference type="InterPro" id="IPR020845">
    <property type="entry name" value="AMP-binding_CS"/>
</dbReference>
<keyword evidence="7" id="KW-0045">Antibiotic biosynthesis</keyword>
<dbReference type="InterPro" id="IPR020802">
    <property type="entry name" value="TesA-like"/>
</dbReference>
<keyword evidence="5" id="KW-0436">Ligase</keyword>
<dbReference type="Proteomes" id="UP000006620">
    <property type="component" value="Chromosome"/>
</dbReference>
<dbReference type="FunFam" id="3.40.50.980:FF:000002">
    <property type="entry name" value="Enterobactin synthetase component F"/>
    <property type="match status" value="1"/>
</dbReference>
<dbReference type="FunFam" id="2.30.38.10:FF:000001">
    <property type="entry name" value="Non-ribosomal peptide synthetase PvdI"/>
    <property type="match status" value="3"/>
</dbReference>
<dbReference type="SUPFAM" id="SSF56801">
    <property type="entry name" value="Acetyl-CoA synthetase-like"/>
    <property type="match status" value="3"/>
</dbReference>
<dbReference type="PATRIC" id="fig|1036673.3.peg.4739"/>
<gene>
    <name evidence="10" type="ordered locus">KNP414_05124</name>
</gene>
<evidence type="ECO:0000256" key="7">
    <source>
        <dbReference type="ARBA" id="ARBA00023194"/>
    </source>
</evidence>
<dbReference type="PROSITE" id="PS00455">
    <property type="entry name" value="AMP_BINDING"/>
    <property type="match status" value="3"/>
</dbReference>
<dbReference type="PANTHER" id="PTHR45527">
    <property type="entry name" value="NONRIBOSOMAL PEPTIDE SYNTHETASE"/>
    <property type="match status" value="1"/>
</dbReference>
<dbReference type="FunFam" id="3.40.50.12780:FF:000012">
    <property type="entry name" value="Non-ribosomal peptide synthetase"/>
    <property type="match status" value="3"/>
</dbReference>
<name>F8F9F9_PAEMK</name>
<reference evidence="11" key="1">
    <citation type="submission" date="2011-06" db="EMBL/GenBank/DDBJ databases">
        <title>Complete genome sequence of Paenibacillus mucilaginosus KNP414.</title>
        <authorList>
            <person name="Wang J."/>
            <person name="Hu S."/>
            <person name="Hu X."/>
            <person name="Zhang B."/>
            <person name="Dong D."/>
            <person name="Zhang S."/>
            <person name="Zhao K."/>
            <person name="Wu D."/>
        </authorList>
    </citation>
    <scope>NUCLEOTIDE SEQUENCE [LARGE SCALE GENOMIC DNA]</scope>
    <source>
        <strain evidence="11">KNP414</strain>
    </source>
</reference>
<dbReference type="PROSITE" id="PS00012">
    <property type="entry name" value="PHOSPHOPANTETHEINE"/>
    <property type="match status" value="2"/>
</dbReference>
<dbReference type="Gene3D" id="2.30.38.10">
    <property type="entry name" value="Luciferase, Domain 3"/>
    <property type="match status" value="3"/>
</dbReference>
<dbReference type="GO" id="GO:0016874">
    <property type="term" value="F:ligase activity"/>
    <property type="evidence" value="ECO:0007669"/>
    <property type="project" value="UniProtKB-KW"/>
</dbReference>
<feature type="domain" description="Carrier" evidence="9">
    <location>
        <begin position="3346"/>
        <end position="3421"/>
    </location>
</feature>
<dbReference type="SUPFAM" id="SSF47336">
    <property type="entry name" value="ACP-like"/>
    <property type="match status" value="3"/>
</dbReference>
<protein>
    <submittedName>
        <fullName evidence="10">Fusaricidin synthetase</fullName>
    </submittedName>
</protein>
<dbReference type="CDD" id="cd12117">
    <property type="entry name" value="A_NRPS_Srf_like"/>
    <property type="match status" value="2"/>
</dbReference>
<evidence type="ECO:0000256" key="5">
    <source>
        <dbReference type="ARBA" id="ARBA00022598"/>
    </source>
</evidence>
<dbReference type="PROSITE" id="PS50075">
    <property type="entry name" value="CARRIER"/>
    <property type="match status" value="3"/>
</dbReference>
<keyword evidence="6" id="KW-0677">Repeat</keyword>
<dbReference type="GO" id="GO:0017000">
    <property type="term" value="P:antibiotic biosynthetic process"/>
    <property type="evidence" value="ECO:0007669"/>
    <property type="project" value="UniProtKB-KW"/>
</dbReference>
<dbReference type="SUPFAM" id="SSF53474">
    <property type="entry name" value="alpha/beta-Hydrolases"/>
    <property type="match status" value="1"/>
</dbReference>
<dbReference type="GO" id="GO:0005829">
    <property type="term" value="C:cytosol"/>
    <property type="evidence" value="ECO:0007669"/>
    <property type="project" value="TreeGrafter"/>
</dbReference>
<dbReference type="InterPro" id="IPR036736">
    <property type="entry name" value="ACP-like_sf"/>
</dbReference>
<dbReference type="Pfam" id="PF00501">
    <property type="entry name" value="AMP-binding"/>
    <property type="match status" value="3"/>
</dbReference>
<evidence type="ECO:0000256" key="2">
    <source>
        <dbReference type="ARBA" id="ARBA00006432"/>
    </source>
</evidence>
<dbReference type="NCBIfam" id="TIGR01733">
    <property type="entry name" value="AA-adenyl-dom"/>
    <property type="match status" value="3"/>
</dbReference>
<dbReference type="CDD" id="cd19531">
    <property type="entry name" value="LCL_NRPS-like"/>
    <property type="match status" value="1"/>
</dbReference>
<keyword evidence="4" id="KW-0597">Phosphoprotein</keyword>
<dbReference type="FunFam" id="3.30.300.30:FF:000010">
    <property type="entry name" value="Enterobactin synthetase component F"/>
    <property type="match status" value="3"/>
</dbReference>
<dbReference type="GO" id="GO:0008610">
    <property type="term" value="P:lipid biosynthetic process"/>
    <property type="evidence" value="ECO:0007669"/>
    <property type="project" value="UniProtKB-ARBA"/>
</dbReference>
<dbReference type="InterPro" id="IPR045851">
    <property type="entry name" value="AMP-bd_C_sf"/>
</dbReference>
<dbReference type="InterPro" id="IPR001242">
    <property type="entry name" value="Condensation_dom"/>
</dbReference>
<comment type="similarity">
    <text evidence="2">Belongs to the ATP-dependent AMP-binding enzyme family.</text>
</comment>
<keyword evidence="8" id="KW-0511">Multifunctional enzyme</keyword>
<dbReference type="Gene3D" id="3.40.50.980">
    <property type="match status" value="6"/>
</dbReference>
<dbReference type="Gene3D" id="3.30.300.30">
    <property type="match status" value="3"/>
</dbReference>
<dbReference type="InterPro" id="IPR029058">
    <property type="entry name" value="AB_hydrolase_fold"/>
</dbReference>
<dbReference type="Gene3D" id="1.10.1200.10">
    <property type="entry name" value="ACP-like"/>
    <property type="match status" value="3"/>
</dbReference>
<dbReference type="FunFam" id="3.40.50.980:FF:000001">
    <property type="entry name" value="Non-ribosomal peptide synthetase"/>
    <property type="match status" value="3"/>
</dbReference>
<dbReference type="Gene3D" id="3.30.559.10">
    <property type="entry name" value="Chloramphenicol acetyltransferase-like domain"/>
    <property type="match status" value="3"/>
</dbReference>
<dbReference type="SUPFAM" id="SSF52777">
    <property type="entry name" value="CoA-dependent acyltransferases"/>
    <property type="match status" value="7"/>
</dbReference>
<evidence type="ECO:0000256" key="8">
    <source>
        <dbReference type="ARBA" id="ARBA00023268"/>
    </source>
</evidence>
<dbReference type="SMART" id="SM00823">
    <property type="entry name" value="PKS_PP"/>
    <property type="match status" value="3"/>
</dbReference>
<dbReference type="InterPro" id="IPR010071">
    <property type="entry name" value="AA_adenyl_dom"/>
</dbReference>
<dbReference type="InterPro" id="IPR000873">
    <property type="entry name" value="AMP-dep_synth/lig_dom"/>
</dbReference>
<evidence type="ECO:0000256" key="6">
    <source>
        <dbReference type="ARBA" id="ARBA00022737"/>
    </source>
</evidence>
<dbReference type="NCBIfam" id="NF003417">
    <property type="entry name" value="PRK04813.1"/>
    <property type="match status" value="3"/>
</dbReference>
<dbReference type="Gene3D" id="3.40.50.1820">
    <property type="entry name" value="alpha/beta hydrolase"/>
    <property type="match status" value="1"/>
</dbReference>
<dbReference type="GO" id="GO:0044550">
    <property type="term" value="P:secondary metabolite biosynthetic process"/>
    <property type="evidence" value="ECO:0007669"/>
    <property type="project" value="UniProtKB-ARBA"/>
</dbReference>
<dbReference type="InterPro" id="IPR023213">
    <property type="entry name" value="CAT-like_dom_sf"/>
</dbReference>
<dbReference type="InterPro" id="IPR006162">
    <property type="entry name" value="Ppantetheine_attach_site"/>
</dbReference>
<proteinExistence type="inferred from homology"/>
<dbReference type="HOGENOM" id="CLU_000022_11_3_9"/>
<evidence type="ECO:0000313" key="11">
    <source>
        <dbReference type="Proteomes" id="UP000006620"/>
    </source>
</evidence>
<evidence type="ECO:0000256" key="4">
    <source>
        <dbReference type="ARBA" id="ARBA00022553"/>
    </source>
</evidence>
<dbReference type="InterPro" id="IPR009081">
    <property type="entry name" value="PP-bd_ACP"/>
</dbReference>
<dbReference type="CDD" id="cd19534">
    <property type="entry name" value="E_NRPS"/>
    <property type="match status" value="1"/>
</dbReference>
<feature type="domain" description="Carrier" evidence="9">
    <location>
        <begin position="1808"/>
        <end position="1882"/>
    </location>
</feature>
<organism evidence="10 11">
    <name type="scientific">Paenibacillus mucilaginosus (strain KNP414)</name>
    <dbReference type="NCBI Taxonomy" id="1036673"/>
    <lineage>
        <taxon>Bacteria</taxon>
        <taxon>Bacillati</taxon>
        <taxon>Bacillota</taxon>
        <taxon>Bacilli</taxon>
        <taxon>Bacillales</taxon>
        <taxon>Paenibacillaceae</taxon>
        <taxon>Paenibacillus</taxon>
    </lineage>
</organism>
<dbReference type="SMART" id="SM00824">
    <property type="entry name" value="PKS_TE"/>
    <property type="match status" value="1"/>
</dbReference>
<dbReference type="PANTHER" id="PTHR45527:SF1">
    <property type="entry name" value="FATTY ACID SYNTHASE"/>
    <property type="match status" value="1"/>
</dbReference>
<feature type="domain" description="Carrier" evidence="9">
    <location>
        <begin position="763"/>
        <end position="839"/>
    </location>
</feature>
<dbReference type="GO" id="GO:0031177">
    <property type="term" value="F:phosphopantetheine binding"/>
    <property type="evidence" value="ECO:0007669"/>
    <property type="project" value="InterPro"/>
</dbReference>
<sequence length="3670" mass="405875">MKAVIDKETTYWSGKWDGEDRVVCLPYTGAQGGRTTSGPETLTYEEVLPESVTDRILGITGGSPLAVFLVLLAGMKGVLFRYTNETNLIAGVPTFPPADAAEPLLNPLLLIKSRVDQETSLKTLLGVLKTAVGEAAAHQQLPFWNYTGALELPQTHDGRTLIHTIISMDALHGEESHSRIAADLSVRFRVDGGRTAVRIRYDGSRYDAKAISRLTGHLRQLLAVVLFQPELPLSRVEMLTDEERSELTEGFNRTAVPYERDSSIHGLFEEQVSRTPDAEALRWEEGALTYRELNAQANGIARNLLAHGLRPEQPVAIMAERSAAMVAGILGILKAGGAYVPVDPDYPEERIGFLLEDSGAKLLLAQNSVQPPAGFQGTVIPLSMEAGGAAEEGPEPAAVGEPGALAYILYTSGSTGRPKGVMVEHRSVVRLVRNTNYAELNEDTRILQTGAVVFDATTFEIWGALLNGGLLCFVPQEAILDAVKLKSAIRRFGINTMWLTAPLFNQLSQQEKGLFEGLHTLIVGGDVLSVPHINRALEEHPGLRLVNGYGPTENTTFSTTHAIEGIQEAAVPIGRPIANSTAYVVDPSMNLMPVGAWGELLVGGDGVARGYLNRPELTEDKFIRSPFVAGERCYRTGDLVRWRADGVLEYKGRIDSQVKIRGYRIETGEVESELLKLPGVRDAVVVPRKDEAGQYELAAYYVAEGTLTPRELRTSLAQELPAYMLPSYFVPLDVLPLTPNGKVDRRALPEPEASAADQADFEAPSTVMELRLEPLWRAVLSLKRPVGRRDHFFEIGGHSLRATKLVAQVHKELGINIQLKDIFKYPTLESMARQLETMESTGYASIERVEEQEDYPVSSAQKRIFFSSQQAGAELSYNMPNILVLEGPLDAGRLEDAFRRLIARHETLRTSFRTVDGEPRQAVHDEVHFAIDRLQAAGEEADTLVSGFVRPFDLSLAPLLRVGLVKSGPERHILLFDTHHIISDGASMDVFVEELASLYRGEDLPPLHIQYKDYAAWQQDRLQGELYREQEHFWLDTFAGELPVLDLPTDYARPAVKSFRGSVYEFKLTERQNEGLRRLAQENGATLYMVLLAAYKTLLHRYSSQEDLVIGTPVAGRPHAELEPLIGMFVGTLPIRSYPEGGKTFLQYLQEIKEGTLQAFDHADYPFEDLVERLGLKRELSRSPLFDTMFALQTAGGAPGEDAEPEAGGLRFAPYPTEHTVAKFDLTLFAAEEPDGLGCSFEYAESLFNPVTIERMAAHFSRLVDAVVSDPEQPLAELELITDGEREHILGAFNATETAYPKERTLHELFEEHAAQRPDAPAVTFGDRQLTYGELNGQANRLARKLRGAGVTADRPVAMLAERSPEMVIGILAVLKAGGAYVPMDPEYPEERLRFIMEDSGARELLTLSGLLDRAPAAGRVILLDDEASYDADEANLEPVSGSEHLAYIMYTSGTTGRPKGNETTHRNIIRVVRDTNYITIGPEDTLLQLSSYAFDGSTFDIFGALLNGARLVLVPKTDLLEMTKLSKLIASERISVLFITTALFNVLVDLNLGSLSSLRKVLFGGERSSPAHVRRALQFLGPDRLLHVYGPTESTVFATCYPVHELDEGSSSLPIGSPIANTSVYIVQGGDPLRLAPIGVPGELCVGGDGLARGYLNRPELTAEKFIPNPYRTGERLYRTGDLARWLPDGNIEFLGRIDHQVKIRGHRIELGEVEAQILKAPSVQETIVLAREDAEGSRQLAAYYVADAPLSPGELRRFLARELPGYMIPAYFTRLEKMPLTPNGKIDRAALPVPSDQLDTGTPYEPPRTPAEEALARVWQSVLGAKQVGIRDSFFDLGGDSIKAIQVSSRLLQAGYKVEMKELFQYPTIAELGGRVRPAGRTADQGEASGPVELTPILRWFLGEANAEPHHFNQSVMLYRPDGFREEAVRLAVAQVVKHHDALRMIFERSEEEGYSARIRPSLEGELFTLHTVDLRESADPSAAVEQEAEAIQRSIDLGTGPLMKLGLFRCEDGEHLLLAIHHLVVDGVSWRILFEDFASAYEEALAGRAAALPLKTDSFQLWARSLADYAAGPRMAAERAYWLGLADAQCPSLPKDYTAEESSYVQDSESVSVTWTEEETELLLKQAHRAYNTEVNDLLLAALGLAVQRWTGQGKVLVNLEGHGREPIIPDMDITRTVGWFTSQFPVLLETGVDGDVGENIKQVKEGLRAIPNKGIGYGLLKFLAEPEDSPLAALKPEISFNYLGQFDQDLERSAIETSSYSSGMPLSGRTPRWYSLDINGMISGGQLGLTITYSRKEYRPETVQALADGLQISLREVIRHCAAQQRRELTPSDVTLRGMSAAELKELTSRTAHLGELEDVYPLTPMQAGMLFHSRYEPKSGAYFEQVTYNLHGTFDSEAFEKSLNGLISRHAVLRTNFLFGASDRPLQAVFRSRRAEYRYEDLRSLDEADREGHMAAVIAEDAARGFDLASDLLLRITVLRSSETAYRFIWSFHHIVMDGWCLSVVNGEVFERYSAELEGREAVLAPVTPYSDYIRWLQDQPKEEAASYWRQYLADYEQETKLPYGDTAAKGSGYTAAELTCELGRDLTNRINRTAKAHQVTFNTFMQTAWGIILQRYNNHGDAVFGSVVSGRPAHIPGVESMIGLFINTVPVRVRSEGKESVSALLRRTQEGALASQAYDYYPLYEIQSLAGGRQDLIHHIMVFENYPVEEQVELLGGHPQAAFQISDVGMVEQTSYGFNLTVMPGEETAVKFEYNAELYSGREIERIQGHLVHMLAQMAEDPERSVESLELVTAGEREALLESFGALPEGAEETSPLLFHELFEQQARRSPEETAVIFQDRSLTYGELNARASLLAVRLRESGIGREQVVGILAERSVEMITAVLAVWKAGGAYLPLDPDYPAERIEYMLENSKAQVLLTQAALTGRVAPWSDQPGADRLVLSLDDESLYSVNPDGGSGEAASLPNINAPGDLAYVIYTSGTTGRPKGVMIEHRSLMSTAMANRREYRLGEFPVRLLQLASFSFDVFAGDLTRALLNGGTMVICPKEDRIDPERLHALIETHGLTLFEATPALVIPFLDYAARKDCTLTSLKLVITSSDSCSVADYRQLQERWGSRIRIINSYGVTEAAIDSSYYDEPLEKLPKTGHVPVGRAYMNARFYILDPQLRPVPVGVTGELCIGGPGVGRGYMHRPDLTAEKFIENPFVPGERIYRTGDAARWMEDGNVDFIGRMDHQVKIRGYRIELGEIETAILRFPGVKQAVVIDRTDERGGKYLCGYAAAEAELDLEALLKELRQSLPAHMVPARLMQLERLPLTPNGKVDRKALPEPEGRTLTGAEYVAPRSENEKRLAGIWQEVLGVETVGIKDNFFDLGGHSLKVLELMRRIETDLGLELPLRTVFETPTLEALAVEIVKSELDPGSGTPATRLNASGPLRIFLFPPMIGSGLAFSELAVELDTHAVVYGLDYIDDAAGEEDMLDRYVRAITEIQQESPFILGGYSMGGNLAFEVAKEMEKRGYTVSHLLMIDSARIVRDYNLDAEELRRQVEASLEGIAEPFKEILTGRHRERVHAYAQYGNRLVNRWSVQSSIHNFIAAGGLVPGVSVKDDRLSWKQGTRGAYTEHMMKGGHDEILEYGYVEANAQVLKSVLAEIAGQLTSSSREGTTV</sequence>
<dbReference type="InterPro" id="IPR001031">
    <property type="entry name" value="Thioesterase"/>
</dbReference>
<evidence type="ECO:0000256" key="1">
    <source>
        <dbReference type="ARBA" id="ARBA00001957"/>
    </source>
</evidence>
<dbReference type="InterPro" id="IPR010060">
    <property type="entry name" value="NRPS_synth"/>
</dbReference>
<dbReference type="InterPro" id="IPR025110">
    <property type="entry name" value="AMP-bd_C"/>
</dbReference>
<dbReference type="EMBL" id="CP002869">
    <property type="protein sequence ID" value="AEI43648.1"/>
    <property type="molecule type" value="Genomic_DNA"/>
</dbReference>
<keyword evidence="3" id="KW-0596">Phosphopantetheine</keyword>
<dbReference type="FunFam" id="1.10.1200.10:FF:000005">
    <property type="entry name" value="Nonribosomal peptide synthetase 1"/>
    <property type="match status" value="3"/>
</dbReference>
<dbReference type="RefSeq" id="WP_013918801.1">
    <property type="nucleotide sequence ID" value="NC_015690.1"/>
</dbReference>
<dbReference type="InterPro" id="IPR020806">
    <property type="entry name" value="PKS_PP-bd"/>
</dbReference>
<dbReference type="Pfam" id="PF00550">
    <property type="entry name" value="PP-binding"/>
    <property type="match status" value="3"/>
</dbReference>
<evidence type="ECO:0000259" key="9">
    <source>
        <dbReference type="PROSITE" id="PS50075"/>
    </source>
</evidence>
<comment type="cofactor">
    <cofactor evidence="1">
        <name>pantetheine 4'-phosphate</name>
        <dbReference type="ChEBI" id="CHEBI:47942"/>
    </cofactor>
</comment>
<dbReference type="Gene3D" id="3.30.559.30">
    <property type="entry name" value="Nonribosomal peptide synthetase, condensation domain"/>
    <property type="match status" value="4"/>
</dbReference>
<evidence type="ECO:0000313" key="10">
    <source>
        <dbReference type="EMBL" id="AEI43648.1"/>
    </source>
</evidence>
<reference evidence="10 11" key="2">
    <citation type="journal article" date="2013" name="Genome Announc.">
        <title>Genome Sequence of Growth-Improving Paenibacillus mucilaginosus Strain KNP414.</title>
        <authorList>
            <person name="Lu J.J."/>
            <person name="Wang J.F."/>
            <person name="Hu X.F."/>
        </authorList>
    </citation>
    <scope>NUCLEOTIDE SEQUENCE [LARGE SCALE GENOMIC DNA]</scope>
    <source>
        <strain evidence="10 11">KNP414</strain>
    </source>
</reference>
<dbReference type="KEGG" id="pms:KNP414_05124"/>
<dbReference type="Pfam" id="PF00975">
    <property type="entry name" value="Thioesterase"/>
    <property type="match status" value="1"/>
</dbReference>
<dbReference type="Pfam" id="PF13193">
    <property type="entry name" value="AMP-binding_C"/>
    <property type="match status" value="3"/>
</dbReference>
<dbReference type="GO" id="GO:0043041">
    <property type="term" value="P:amino acid activation for nonribosomal peptide biosynthetic process"/>
    <property type="evidence" value="ECO:0007669"/>
    <property type="project" value="TreeGrafter"/>
</dbReference>
<dbReference type="NCBIfam" id="TIGR01720">
    <property type="entry name" value="NRPS-para261"/>
    <property type="match status" value="1"/>
</dbReference>
<evidence type="ECO:0000256" key="3">
    <source>
        <dbReference type="ARBA" id="ARBA00022450"/>
    </source>
</evidence>
<dbReference type="CDD" id="cd19543">
    <property type="entry name" value="DCL_NRPS"/>
    <property type="match status" value="1"/>
</dbReference>
<accession>F8F9F9</accession>
<dbReference type="Pfam" id="PF00668">
    <property type="entry name" value="Condensation"/>
    <property type="match status" value="4"/>
</dbReference>
<dbReference type="Gene3D" id="1.10.287.490">
    <property type="entry name" value="Helix hairpin bin"/>
    <property type="match status" value="1"/>
</dbReference>